<dbReference type="CDD" id="cd19945">
    <property type="entry name" value="Fer2_BFD"/>
    <property type="match status" value="1"/>
</dbReference>
<accession>A0A2T5MGB3</accession>
<keyword evidence="5" id="KW-0408">Iron</keyword>
<dbReference type="PANTHER" id="PTHR37424">
    <property type="entry name" value="BACTERIOFERRITIN-ASSOCIATED FERREDOXIN"/>
    <property type="match status" value="1"/>
</dbReference>
<dbReference type="GO" id="GO:0046872">
    <property type="term" value="F:metal ion binding"/>
    <property type="evidence" value="ECO:0007669"/>
    <property type="project" value="UniProtKB-KW"/>
</dbReference>
<dbReference type="RefSeq" id="WP_107940170.1">
    <property type="nucleotide sequence ID" value="NZ_QANS01000003.1"/>
</dbReference>
<evidence type="ECO:0000259" key="11">
    <source>
        <dbReference type="Pfam" id="PF04324"/>
    </source>
</evidence>
<dbReference type="Gene3D" id="1.10.10.1100">
    <property type="entry name" value="BFD-like [2Fe-2S]-binding domain"/>
    <property type="match status" value="1"/>
</dbReference>
<dbReference type="EMBL" id="QANS01000003">
    <property type="protein sequence ID" value="PTU31624.1"/>
    <property type="molecule type" value="Genomic_DNA"/>
</dbReference>
<keyword evidence="4" id="KW-0249">Electron transport</keyword>
<sequence>MYICVCKAVTDRQIKQAASEGACSLRDLTRELGLGTGCGKCVPAAREVLGACLMSQASAQQQPDTAPATQIWASAAR</sequence>
<comment type="similarity">
    <text evidence="9">Belongs to the Bfd family.</text>
</comment>
<evidence type="ECO:0000313" key="12">
    <source>
        <dbReference type="EMBL" id="PTU31624.1"/>
    </source>
</evidence>
<feature type="region of interest" description="Disordered" evidence="10">
    <location>
        <begin position="58"/>
        <end position="77"/>
    </location>
</feature>
<evidence type="ECO:0000256" key="2">
    <source>
        <dbReference type="ARBA" id="ARBA00022714"/>
    </source>
</evidence>
<dbReference type="InterPro" id="IPR007419">
    <property type="entry name" value="BFD-like_2Fe2S-bd_dom"/>
</dbReference>
<name>A0A2T5MGB3_9GAMM</name>
<feature type="domain" description="BFD-like [2Fe-2S]-binding" evidence="11">
    <location>
        <begin position="2"/>
        <end position="49"/>
    </location>
</feature>
<reference evidence="12 13" key="1">
    <citation type="submission" date="2018-04" db="EMBL/GenBank/DDBJ databases">
        <title>Novel species isolated from glacier.</title>
        <authorList>
            <person name="Liu Q."/>
            <person name="Xin Y.-H."/>
        </authorList>
    </citation>
    <scope>NUCLEOTIDE SEQUENCE [LARGE SCALE GENOMIC DNA]</scope>
    <source>
        <strain evidence="12 13">GT1R17</strain>
    </source>
</reference>
<comment type="caution">
    <text evidence="12">The sequence shown here is derived from an EMBL/GenBank/DDBJ whole genome shotgun (WGS) entry which is preliminary data.</text>
</comment>
<dbReference type="GO" id="GO:0051537">
    <property type="term" value="F:2 iron, 2 sulfur cluster binding"/>
    <property type="evidence" value="ECO:0007669"/>
    <property type="project" value="UniProtKB-KW"/>
</dbReference>
<evidence type="ECO:0000256" key="10">
    <source>
        <dbReference type="SAM" id="MobiDB-lite"/>
    </source>
</evidence>
<comment type="cofactor">
    <cofactor evidence="7">
        <name>[2Fe-2S] cluster</name>
        <dbReference type="ChEBI" id="CHEBI:190135"/>
    </cofactor>
</comment>
<evidence type="ECO:0000256" key="8">
    <source>
        <dbReference type="ARBA" id="ARBA00039386"/>
    </source>
</evidence>
<evidence type="ECO:0000256" key="1">
    <source>
        <dbReference type="ARBA" id="ARBA00022448"/>
    </source>
</evidence>
<evidence type="ECO:0000256" key="5">
    <source>
        <dbReference type="ARBA" id="ARBA00023004"/>
    </source>
</evidence>
<keyword evidence="6" id="KW-0411">Iron-sulfur</keyword>
<evidence type="ECO:0000256" key="6">
    <source>
        <dbReference type="ARBA" id="ARBA00023014"/>
    </source>
</evidence>
<dbReference type="InterPro" id="IPR041854">
    <property type="entry name" value="BFD-like_2Fe2S-bd_dom_sf"/>
</dbReference>
<proteinExistence type="inferred from homology"/>
<feature type="compositionally biased region" description="Low complexity" evidence="10">
    <location>
        <begin position="58"/>
        <end position="70"/>
    </location>
</feature>
<dbReference type="AlphaFoldDB" id="A0A2T5MGB3"/>
<keyword evidence="13" id="KW-1185">Reference proteome</keyword>
<dbReference type="InterPro" id="IPR052371">
    <property type="entry name" value="BFD-associated_ferredoxin"/>
</dbReference>
<evidence type="ECO:0000256" key="9">
    <source>
        <dbReference type="ARBA" id="ARBA00046332"/>
    </source>
</evidence>
<evidence type="ECO:0000313" key="13">
    <source>
        <dbReference type="Proteomes" id="UP000244248"/>
    </source>
</evidence>
<keyword evidence="1" id="KW-0813">Transport</keyword>
<organism evidence="12 13">
    <name type="scientific">Stenotrophobium rhamnosiphilum</name>
    <dbReference type="NCBI Taxonomy" id="2029166"/>
    <lineage>
        <taxon>Bacteria</taxon>
        <taxon>Pseudomonadati</taxon>
        <taxon>Pseudomonadota</taxon>
        <taxon>Gammaproteobacteria</taxon>
        <taxon>Nevskiales</taxon>
        <taxon>Nevskiaceae</taxon>
        <taxon>Stenotrophobium</taxon>
    </lineage>
</organism>
<gene>
    <name evidence="12" type="ORF">CJD38_09915</name>
</gene>
<keyword evidence="2" id="KW-0001">2Fe-2S</keyword>
<dbReference type="PANTHER" id="PTHR37424:SF1">
    <property type="entry name" value="BACTERIOFERRITIN-ASSOCIATED FERREDOXIN"/>
    <property type="match status" value="1"/>
</dbReference>
<keyword evidence="3" id="KW-0479">Metal-binding</keyword>
<dbReference type="Proteomes" id="UP000244248">
    <property type="component" value="Unassembled WGS sequence"/>
</dbReference>
<dbReference type="OrthoDB" id="9815350at2"/>
<evidence type="ECO:0000256" key="4">
    <source>
        <dbReference type="ARBA" id="ARBA00022982"/>
    </source>
</evidence>
<protein>
    <recommendedName>
        <fullName evidence="8">Bacterioferritin-associated ferredoxin</fullName>
    </recommendedName>
</protein>
<dbReference type="Pfam" id="PF04324">
    <property type="entry name" value="Fer2_BFD"/>
    <property type="match status" value="1"/>
</dbReference>
<evidence type="ECO:0000256" key="3">
    <source>
        <dbReference type="ARBA" id="ARBA00022723"/>
    </source>
</evidence>
<evidence type="ECO:0000256" key="7">
    <source>
        <dbReference type="ARBA" id="ARBA00034078"/>
    </source>
</evidence>